<dbReference type="AlphaFoldDB" id="A0A8H6CRS2"/>
<dbReference type="RefSeq" id="XP_037156080.1">
    <property type="nucleotide sequence ID" value="XM_037298744.1"/>
</dbReference>
<dbReference type="EMBL" id="JACCJB010000004">
    <property type="protein sequence ID" value="KAF6228146.1"/>
    <property type="molecule type" value="Genomic_DNA"/>
</dbReference>
<gene>
    <name evidence="2" type="ORF">HO133_007876</name>
</gene>
<reference evidence="2 3" key="1">
    <citation type="journal article" date="2020" name="Genomics">
        <title>Complete, high-quality genomes from long-read metagenomic sequencing of two wolf lichen thalli reveals enigmatic genome architecture.</title>
        <authorList>
            <person name="McKenzie S.K."/>
            <person name="Walston R.F."/>
            <person name="Allen J.L."/>
        </authorList>
    </citation>
    <scope>NUCLEOTIDE SEQUENCE [LARGE SCALE GENOMIC DNA]</scope>
    <source>
        <strain evidence="2">WasteWater1</strain>
    </source>
</reference>
<proteinExistence type="predicted"/>
<dbReference type="GeneID" id="59336273"/>
<evidence type="ECO:0000313" key="3">
    <source>
        <dbReference type="Proteomes" id="UP000593566"/>
    </source>
</evidence>
<accession>A0A8H6CRS2</accession>
<feature type="compositionally biased region" description="Polar residues" evidence="1">
    <location>
        <begin position="734"/>
        <end position="743"/>
    </location>
</feature>
<sequence>MDSRSRAKLLLIPNAKQTQEEISQLINSILALDPKRSTEEVQYAATLQVLAPALERLLVTTQEESDKEHGTALRDIQLEASKRTRTIFANHQRLGSIFAEHGRDLKHRWRNRNPDRRRKLLLTAWPEYQTTKDYCGTQRPPSDGNANFEISIDIPLVHRPDFVALRQQRSLWGLERKRDGTKHKSAYLMPHINLEDLGKSKNLLLFIESRTRNDPEAFAWSDSQQIRMAASADAVKIMTCTGYTMMLSGQMTQEAYGDIVSWKADSSSIQSLLMGTGFNPSEGLIVLEIQDRTLQFLITCTDLMRGVKAGATIDRAQAAPTAGTDAQAQEAEASVKPIHAGLIIDDETSPSESTVEVNTKAPYRQPQHFSLEYLRKLATAKKDEAEDEIWALREDPSYFQNVLQHRYQMTLYVFERVYSVDVTTLKGKILQTACGNIIHAAYKYLIIWDIILEDLQKLERLHMGIATSPVEPLPDKYQEALASFVLVIDKLTKYPLEDLRKVLPMSEPIREYFDRTRKNDGSVAYLPRKDMEIPPIIGMVYDLMNPERTALMGVPNILDDVERIMRKDKRQKGLITTEVAKTLSETAALGEIHARLSCHQPRIQLPMDLDLSLADVESRIKIIAVIQKQMEGVSLDQFVTPAQDFDYPANARRTQKTVDRLRAEETMLDTFWQQVDQHFTKTCGKTLNGFMGDRISEREIERTGTWQPAVVRPKQKKKATPQPTPEEIEALRTFQTEAESSTPLAARPKEKVKTRGVANPPPDLGAAGEPAAEVTAEPQAQVFELAKEPYKTMRKFFPADVQDRIGAKVSWKDFVSAMQKLDFSIKSLDGSASLFEPAWKPESSIIFHEPHPGNEIRFDLLRRYSGRLFRKYGWTTETFVQG</sequence>
<evidence type="ECO:0000313" key="2">
    <source>
        <dbReference type="EMBL" id="KAF6228146.1"/>
    </source>
</evidence>
<comment type="caution">
    <text evidence="2">The sequence shown here is derived from an EMBL/GenBank/DDBJ whole genome shotgun (WGS) entry which is preliminary data.</text>
</comment>
<evidence type="ECO:0000256" key="1">
    <source>
        <dbReference type="SAM" id="MobiDB-lite"/>
    </source>
</evidence>
<protein>
    <submittedName>
        <fullName evidence="2">Uncharacterized protein</fullName>
    </submittedName>
</protein>
<dbReference type="PANTHER" id="PTHR40788:SF2">
    <property type="entry name" value="CLR5 DOMAIN-CONTAINING PROTEIN"/>
    <property type="match status" value="1"/>
</dbReference>
<dbReference type="PANTHER" id="PTHR40788">
    <property type="entry name" value="CLR5 DOMAIN-CONTAINING PROTEIN-RELATED"/>
    <property type="match status" value="1"/>
</dbReference>
<keyword evidence="3" id="KW-1185">Reference proteome</keyword>
<feature type="region of interest" description="Disordered" evidence="1">
    <location>
        <begin position="734"/>
        <end position="769"/>
    </location>
</feature>
<name>A0A8H6CRS2_9LECA</name>
<organism evidence="2 3">
    <name type="scientific">Letharia lupina</name>
    <dbReference type="NCBI Taxonomy" id="560253"/>
    <lineage>
        <taxon>Eukaryota</taxon>
        <taxon>Fungi</taxon>
        <taxon>Dikarya</taxon>
        <taxon>Ascomycota</taxon>
        <taxon>Pezizomycotina</taxon>
        <taxon>Lecanoromycetes</taxon>
        <taxon>OSLEUM clade</taxon>
        <taxon>Lecanoromycetidae</taxon>
        <taxon>Lecanorales</taxon>
        <taxon>Lecanorineae</taxon>
        <taxon>Parmeliaceae</taxon>
        <taxon>Letharia</taxon>
    </lineage>
</organism>
<dbReference type="Proteomes" id="UP000593566">
    <property type="component" value="Unassembled WGS sequence"/>
</dbReference>